<evidence type="ECO:0000256" key="1">
    <source>
        <dbReference type="SAM" id="MobiDB-lite"/>
    </source>
</evidence>
<proteinExistence type="predicted"/>
<dbReference type="AlphaFoldDB" id="A0A2I1CWJ6"/>
<dbReference type="EMBL" id="MSFM01000010">
    <property type="protein sequence ID" value="PKY01985.1"/>
    <property type="molecule type" value="Genomic_DNA"/>
</dbReference>
<reference evidence="2" key="1">
    <citation type="submission" date="2016-12" db="EMBL/GenBank/DDBJ databases">
        <title>The genomes of Aspergillus section Nigri reveals drivers in fungal speciation.</title>
        <authorList>
            <consortium name="DOE Joint Genome Institute"/>
            <person name="Vesth T.C."/>
            <person name="Nybo J."/>
            <person name="Theobald S."/>
            <person name="Brandl J."/>
            <person name="Frisvad J.C."/>
            <person name="Nielsen K.F."/>
            <person name="Lyhne E.K."/>
            <person name="Kogle M.E."/>
            <person name="Kuo A."/>
            <person name="Riley R."/>
            <person name="Clum A."/>
            <person name="Nolan M."/>
            <person name="Lipzen A."/>
            <person name="Salamov A."/>
            <person name="Henrissat B."/>
            <person name="Wiebenga A."/>
            <person name="De vries R.P."/>
            <person name="Grigoriev I.V."/>
            <person name="Mortensen U.H."/>
            <person name="Andersen M.R."/>
            <person name="Baker S.E."/>
        </authorList>
    </citation>
    <scope>NUCLEOTIDE SEQUENCE</scope>
    <source>
        <strain evidence="2">IBT 28561</strain>
    </source>
</reference>
<keyword evidence="3" id="KW-1185">Reference proteome</keyword>
<dbReference type="GeneID" id="36549449"/>
<accession>A0A2I1CWJ6</accession>
<dbReference type="VEuPathDB" id="FungiDB:P168DRAFT_39503"/>
<sequence length="85" mass="9354">MPNPLRRWIPGSKSSPKKEVQPPPPPGSDAESQQGQRRSHGSSSDVEYPYGHQLSPKPSSDAIDRYGLTLLRGLPDEAGFSIEHY</sequence>
<dbReference type="Proteomes" id="UP000234254">
    <property type="component" value="Unassembled WGS sequence"/>
</dbReference>
<comment type="caution">
    <text evidence="2">The sequence shown here is derived from an EMBL/GenBank/DDBJ whole genome shotgun (WGS) entry which is preliminary data.</text>
</comment>
<organism evidence="2 3">
    <name type="scientific">Aspergillus campestris (strain IBT 28561)</name>
    <dbReference type="NCBI Taxonomy" id="1392248"/>
    <lineage>
        <taxon>Eukaryota</taxon>
        <taxon>Fungi</taxon>
        <taxon>Dikarya</taxon>
        <taxon>Ascomycota</taxon>
        <taxon>Pezizomycotina</taxon>
        <taxon>Eurotiomycetes</taxon>
        <taxon>Eurotiomycetidae</taxon>
        <taxon>Eurotiales</taxon>
        <taxon>Aspergillaceae</taxon>
        <taxon>Aspergillus</taxon>
        <taxon>Aspergillus subgen. Circumdati</taxon>
    </lineage>
</organism>
<name>A0A2I1CWJ6_ASPC2</name>
<evidence type="ECO:0000313" key="3">
    <source>
        <dbReference type="Proteomes" id="UP000234254"/>
    </source>
</evidence>
<evidence type="ECO:0000313" key="2">
    <source>
        <dbReference type="EMBL" id="PKY01985.1"/>
    </source>
</evidence>
<feature type="compositionally biased region" description="Low complexity" evidence="1">
    <location>
        <begin position="32"/>
        <end position="44"/>
    </location>
</feature>
<protein>
    <submittedName>
        <fullName evidence="2">Uncharacterized protein</fullName>
    </submittedName>
</protein>
<gene>
    <name evidence="2" type="ORF">P168DRAFT_39503</name>
</gene>
<dbReference type="RefSeq" id="XP_024690579.1">
    <property type="nucleotide sequence ID" value="XM_024841920.1"/>
</dbReference>
<feature type="region of interest" description="Disordered" evidence="1">
    <location>
        <begin position="1"/>
        <end position="62"/>
    </location>
</feature>